<evidence type="ECO:0000313" key="23">
    <source>
        <dbReference type="Proteomes" id="UP000694402"/>
    </source>
</evidence>
<dbReference type="GeneTree" id="ENSGT00950000182909"/>
<dbReference type="InterPro" id="IPR034734">
    <property type="entry name" value="ZF_C2HC_RNF"/>
</dbReference>
<keyword evidence="11" id="KW-0833">Ubl conjugation pathway</keyword>
<evidence type="ECO:0000256" key="5">
    <source>
        <dbReference type="ARBA" id="ARBA00022454"/>
    </source>
</evidence>
<dbReference type="InterPro" id="IPR008598">
    <property type="entry name" value="Di19_Zn-bd"/>
</dbReference>
<evidence type="ECO:0000256" key="1">
    <source>
        <dbReference type="ARBA" id="ARBA00000900"/>
    </source>
</evidence>
<dbReference type="GO" id="GO:0010792">
    <property type="term" value="P:DNA double-strand break processing involved in repair via single-strand annealing"/>
    <property type="evidence" value="ECO:0007669"/>
    <property type="project" value="TreeGrafter"/>
</dbReference>
<dbReference type="PROSITE" id="PS51803">
    <property type="entry name" value="ZF_C2HC_RNF"/>
    <property type="match status" value="1"/>
</dbReference>
<dbReference type="InterPro" id="IPR013083">
    <property type="entry name" value="Znf_RING/FYVE/PHD"/>
</dbReference>
<gene>
    <name evidence="22" type="primary">RNF138</name>
</gene>
<name>A0A8C8K8F2_ONCTS</name>
<dbReference type="PROSITE" id="PS50089">
    <property type="entry name" value="ZF_RING_2"/>
    <property type="match status" value="1"/>
</dbReference>
<accession>A0A8C8K8F2</accession>
<evidence type="ECO:0000256" key="16">
    <source>
        <dbReference type="ARBA" id="ARBA00039332"/>
    </source>
</evidence>
<keyword evidence="7" id="KW-0879">Wnt signaling pathway</keyword>
<evidence type="ECO:0000256" key="13">
    <source>
        <dbReference type="ARBA" id="ARBA00022843"/>
    </source>
</evidence>
<feature type="domain" description="C2HC RNF-type" evidence="21">
    <location>
        <begin position="100"/>
        <end position="119"/>
    </location>
</feature>
<evidence type="ECO:0000256" key="7">
    <source>
        <dbReference type="ARBA" id="ARBA00022687"/>
    </source>
</evidence>
<evidence type="ECO:0000256" key="3">
    <source>
        <dbReference type="ARBA" id="ARBA00004906"/>
    </source>
</evidence>
<evidence type="ECO:0000256" key="19">
    <source>
        <dbReference type="PROSITE-ProRule" id="PRU00175"/>
    </source>
</evidence>
<dbReference type="GO" id="GO:0000724">
    <property type="term" value="P:double-strand break repair via homologous recombination"/>
    <property type="evidence" value="ECO:0007669"/>
    <property type="project" value="TreeGrafter"/>
</dbReference>
<dbReference type="UniPathway" id="UPA00143"/>
<dbReference type="GO" id="GO:0003697">
    <property type="term" value="F:single-stranded DNA binding"/>
    <property type="evidence" value="ECO:0007669"/>
    <property type="project" value="TreeGrafter"/>
</dbReference>
<evidence type="ECO:0000256" key="2">
    <source>
        <dbReference type="ARBA" id="ARBA00004286"/>
    </source>
</evidence>
<reference evidence="22" key="1">
    <citation type="submission" date="2025-08" db="UniProtKB">
        <authorList>
            <consortium name="Ensembl"/>
        </authorList>
    </citation>
    <scope>IDENTIFICATION</scope>
</reference>
<dbReference type="GO" id="GO:0061630">
    <property type="term" value="F:ubiquitin protein ligase activity"/>
    <property type="evidence" value="ECO:0007669"/>
    <property type="project" value="UniProtKB-EC"/>
</dbReference>
<dbReference type="Proteomes" id="UP000694402">
    <property type="component" value="Unassembled WGS sequence"/>
</dbReference>
<evidence type="ECO:0000256" key="8">
    <source>
        <dbReference type="ARBA" id="ARBA00022723"/>
    </source>
</evidence>
<dbReference type="EC" id="2.3.2.27" evidence="4"/>
<keyword evidence="5" id="KW-0158">Chromosome</keyword>
<evidence type="ECO:0000259" key="21">
    <source>
        <dbReference type="PROSITE" id="PS51803"/>
    </source>
</evidence>
<dbReference type="Pfam" id="PF05605">
    <property type="entry name" value="zf-Di19"/>
    <property type="match status" value="1"/>
</dbReference>
<dbReference type="SUPFAM" id="SSF57850">
    <property type="entry name" value="RING/U-box"/>
    <property type="match status" value="1"/>
</dbReference>
<dbReference type="SMART" id="SM00184">
    <property type="entry name" value="RING"/>
    <property type="match status" value="1"/>
</dbReference>
<keyword evidence="8" id="KW-0479">Metal-binding</keyword>
<dbReference type="Pfam" id="PF18574">
    <property type="entry name" value="zf_C2HC_14"/>
    <property type="match status" value="1"/>
</dbReference>
<dbReference type="GO" id="GO:0035861">
    <property type="term" value="C:site of double-strand break"/>
    <property type="evidence" value="ECO:0007669"/>
    <property type="project" value="TreeGrafter"/>
</dbReference>
<dbReference type="InterPro" id="IPR001841">
    <property type="entry name" value="Znf_RING"/>
</dbReference>
<dbReference type="GO" id="GO:0016055">
    <property type="term" value="P:Wnt signaling pathway"/>
    <property type="evidence" value="ECO:0007669"/>
    <property type="project" value="UniProtKB-KW"/>
</dbReference>
<reference evidence="22" key="2">
    <citation type="submission" date="2025-09" db="UniProtKB">
        <authorList>
            <consortium name="Ensembl"/>
        </authorList>
    </citation>
    <scope>IDENTIFICATION</scope>
</reference>
<comment type="catalytic activity">
    <reaction evidence="1">
        <text>S-ubiquitinyl-[E2 ubiquitin-conjugating enzyme]-L-cysteine + [acceptor protein]-L-lysine = [E2 ubiquitin-conjugating enzyme]-L-cysteine + N(6)-ubiquitinyl-[acceptor protein]-L-lysine.</text>
        <dbReference type="EC" id="2.3.2.27"/>
    </reaction>
</comment>
<evidence type="ECO:0000256" key="11">
    <source>
        <dbReference type="ARBA" id="ARBA00022786"/>
    </source>
</evidence>
<protein>
    <recommendedName>
        <fullName evidence="16">E3 ubiquitin-protein ligase RNF138</fullName>
        <ecNumber evidence="4">2.3.2.27</ecNumber>
    </recommendedName>
    <alternativeName>
        <fullName evidence="18">RING finger protein 138</fullName>
    </alternativeName>
    <alternativeName>
        <fullName evidence="17">RING-type E3 ubiquitin transferase RNF138</fullName>
    </alternativeName>
</protein>
<evidence type="ECO:0000256" key="12">
    <source>
        <dbReference type="ARBA" id="ARBA00022833"/>
    </source>
</evidence>
<comment type="pathway">
    <text evidence="3">Protein modification; protein ubiquitination.</text>
</comment>
<evidence type="ECO:0000259" key="20">
    <source>
        <dbReference type="PROSITE" id="PS50089"/>
    </source>
</evidence>
<feature type="domain" description="RING-type" evidence="20">
    <location>
        <begin position="36"/>
        <end position="76"/>
    </location>
</feature>
<dbReference type="Gene3D" id="3.30.40.10">
    <property type="entry name" value="Zinc/RING finger domain, C3HC4 (zinc finger)"/>
    <property type="match status" value="1"/>
</dbReference>
<sequence length="302" mass="33678">MGSVCSSSLEPVGAMNNIWDAAEGSLDSCSEEDYDCPICQDVLKTPIRTRNCRHVFCKNCFRLAVRAQGPHCPLCRSPVSETEKRAIDIQQQMRERKGQCRACGTTKFLSKMRVHYKSCRKYLEEYGTPLDPPPPPVTPTTQEVSRVSVDTIHMTGILPGQPTQTQISELVRPRVLTLGFLGGRVYSCPYCPLQGLTDMRLVQHCVGSHTGENAPAVCPICAATVWGNASYCSRNLIGHLAIRHYFSYDTYMGRTITPNSALPFSSHCDKAPASQSDNKALRELHIMFQHNTYLFNHSLPHQ</sequence>
<evidence type="ECO:0000256" key="18">
    <source>
        <dbReference type="ARBA" id="ARBA00041652"/>
    </source>
</evidence>
<dbReference type="Ensembl" id="ENSOTST00005112528.2">
    <property type="protein sequence ID" value="ENSOTSP00005104105.2"/>
    <property type="gene ID" value="ENSOTSG00005047612.2"/>
</dbReference>
<keyword evidence="10 19" id="KW-0863">Zinc-finger</keyword>
<proteinExistence type="predicted"/>
<organism evidence="22 23">
    <name type="scientific">Oncorhynchus tshawytscha</name>
    <name type="common">Chinook salmon</name>
    <name type="synonym">Salmo tshawytscha</name>
    <dbReference type="NCBI Taxonomy" id="74940"/>
    <lineage>
        <taxon>Eukaryota</taxon>
        <taxon>Metazoa</taxon>
        <taxon>Chordata</taxon>
        <taxon>Craniata</taxon>
        <taxon>Vertebrata</taxon>
        <taxon>Euteleostomi</taxon>
        <taxon>Actinopterygii</taxon>
        <taxon>Neopterygii</taxon>
        <taxon>Teleostei</taxon>
        <taxon>Protacanthopterygii</taxon>
        <taxon>Salmoniformes</taxon>
        <taxon>Salmonidae</taxon>
        <taxon>Salmoninae</taxon>
        <taxon>Oncorhynchus</taxon>
    </lineage>
</organism>
<comment type="subcellular location">
    <subcellularLocation>
        <location evidence="2">Chromosome</location>
    </subcellularLocation>
</comment>
<evidence type="ECO:0000313" key="22">
    <source>
        <dbReference type="Ensembl" id="ENSOTSP00005104105.2"/>
    </source>
</evidence>
<dbReference type="GO" id="GO:0016567">
    <property type="term" value="P:protein ubiquitination"/>
    <property type="evidence" value="ECO:0007669"/>
    <property type="project" value="UniProtKB-UniPathway"/>
</dbReference>
<keyword evidence="14" id="KW-0238">DNA-binding</keyword>
<keyword evidence="12" id="KW-0862">Zinc</keyword>
<keyword evidence="23" id="KW-1185">Reference proteome</keyword>
<dbReference type="GO" id="GO:0008270">
    <property type="term" value="F:zinc ion binding"/>
    <property type="evidence" value="ECO:0007669"/>
    <property type="project" value="UniProtKB-KW"/>
</dbReference>
<keyword evidence="9" id="KW-0227">DNA damage</keyword>
<dbReference type="PANTHER" id="PTHR46968:SF2">
    <property type="entry name" value="E3 UBIQUITIN-PROTEIN LIGASE RNF138"/>
    <property type="match status" value="1"/>
</dbReference>
<evidence type="ECO:0000256" key="17">
    <source>
        <dbReference type="ARBA" id="ARBA00041476"/>
    </source>
</evidence>
<dbReference type="CDD" id="cd16544">
    <property type="entry name" value="RING-HC_RNF138"/>
    <property type="match status" value="1"/>
</dbReference>
<dbReference type="GO" id="GO:0005634">
    <property type="term" value="C:nucleus"/>
    <property type="evidence" value="ECO:0007669"/>
    <property type="project" value="TreeGrafter"/>
</dbReference>
<dbReference type="AlphaFoldDB" id="A0A8C8K8F2"/>
<evidence type="ECO:0000256" key="6">
    <source>
        <dbReference type="ARBA" id="ARBA00022679"/>
    </source>
</evidence>
<evidence type="ECO:0000256" key="4">
    <source>
        <dbReference type="ARBA" id="ARBA00012483"/>
    </source>
</evidence>
<keyword evidence="13" id="KW-0832">Ubl conjugation</keyword>
<dbReference type="InterPro" id="IPR052498">
    <property type="entry name" value="E3_ubiq-protein_ligase_RNF138"/>
</dbReference>
<dbReference type="PANTHER" id="PTHR46968">
    <property type="entry name" value="E3 UBIQUITIN-PROTEIN LIGASE RNF138"/>
    <property type="match status" value="1"/>
</dbReference>
<keyword evidence="15" id="KW-0234">DNA repair</keyword>
<evidence type="ECO:0000256" key="15">
    <source>
        <dbReference type="ARBA" id="ARBA00023204"/>
    </source>
</evidence>
<evidence type="ECO:0000256" key="10">
    <source>
        <dbReference type="ARBA" id="ARBA00022771"/>
    </source>
</evidence>
<keyword evidence="6" id="KW-0808">Transferase</keyword>
<evidence type="ECO:0000256" key="9">
    <source>
        <dbReference type="ARBA" id="ARBA00022763"/>
    </source>
</evidence>
<evidence type="ECO:0000256" key="14">
    <source>
        <dbReference type="ARBA" id="ARBA00023125"/>
    </source>
</evidence>
<dbReference type="Pfam" id="PF13923">
    <property type="entry name" value="zf-C3HC4_2"/>
    <property type="match status" value="1"/>
</dbReference>